<dbReference type="Gene3D" id="3.30.160.250">
    <property type="match status" value="1"/>
</dbReference>
<proteinExistence type="predicted"/>
<organism evidence="1 2">
    <name type="scientific">Haloferula sargassicola</name>
    <dbReference type="NCBI Taxonomy" id="490096"/>
    <lineage>
        <taxon>Bacteria</taxon>
        <taxon>Pseudomonadati</taxon>
        <taxon>Verrucomicrobiota</taxon>
        <taxon>Verrucomicrobiia</taxon>
        <taxon>Verrucomicrobiales</taxon>
        <taxon>Verrucomicrobiaceae</taxon>
        <taxon>Haloferula</taxon>
    </lineage>
</organism>
<dbReference type="EMBL" id="BAABRI010000011">
    <property type="protein sequence ID" value="GAA5483039.1"/>
    <property type="molecule type" value="Genomic_DNA"/>
</dbReference>
<gene>
    <name evidence="1" type="ORF">Hsar01_02266</name>
</gene>
<sequence length="60" mass="6562">MGSWLLCPELNVASQGISVEEAKTHLIEAVELFFECASPSEIEERLSTESFVSTMEVSVA</sequence>
<keyword evidence="2" id="KW-1185">Reference proteome</keyword>
<accession>A0ABP9UNX5</accession>
<evidence type="ECO:0000313" key="1">
    <source>
        <dbReference type="EMBL" id="GAA5483039.1"/>
    </source>
</evidence>
<evidence type="ECO:0000313" key="2">
    <source>
        <dbReference type="Proteomes" id="UP001476282"/>
    </source>
</evidence>
<protein>
    <recommendedName>
        <fullName evidence="3">Type II toxin-antitoxin system HicB family antitoxin</fullName>
    </recommendedName>
</protein>
<evidence type="ECO:0008006" key="3">
    <source>
        <dbReference type="Google" id="ProtNLM"/>
    </source>
</evidence>
<name>A0ABP9UNX5_9BACT</name>
<reference evidence="1 2" key="1">
    <citation type="submission" date="2024-02" db="EMBL/GenBank/DDBJ databases">
        <title>Haloferula sargassicola NBRC 104335.</title>
        <authorList>
            <person name="Ichikawa N."/>
            <person name="Katano-Makiyama Y."/>
            <person name="Hidaka K."/>
        </authorList>
    </citation>
    <scope>NUCLEOTIDE SEQUENCE [LARGE SCALE GENOMIC DNA]</scope>
    <source>
        <strain evidence="1 2">NBRC 104335</strain>
    </source>
</reference>
<dbReference type="Proteomes" id="UP001476282">
    <property type="component" value="Unassembled WGS sequence"/>
</dbReference>
<comment type="caution">
    <text evidence="1">The sequence shown here is derived from an EMBL/GenBank/DDBJ whole genome shotgun (WGS) entry which is preliminary data.</text>
</comment>
<dbReference type="RefSeq" id="WP_353567162.1">
    <property type="nucleotide sequence ID" value="NZ_BAABRI010000011.1"/>
</dbReference>